<accession>A0A811NWW6</accession>
<comment type="caution">
    <text evidence="2">The sequence shown here is derived from an EMBL/GenBank/DDBJ whole genome shotgun (WGS) entry which is preliminary data.</text>
</comment>
<feature type="region of interest" description="Disordered" evidence="1">
    <location>
        <begin position="198"/>
        <end position="224"/>
    </location>
</feature>
<feature type="compositionally biased region" description="Polar residues" evidence="1">
    <location>
        <begin position="198"/>
        <end position="210"/>
    </location>
</feature>
<dbReference type="EMBL" id="CAJGYO010000005">
    <property type="protein sequence ID" value="CAD6232571.1"/>
    <property type="molecule type" value="Genomic_DNA"/>
</dbReference>
<feature type="compositionally biased region" description="Low complexity" evidence="1">
    <location>
        <begin position="360"/>
        <end position="376"/>
    </location>
</feature>
<keyword evidence="3" id="KW-1185">Reference proteome</keyword>
<feature type="region of interest" description="Disordered" evidence="1">
    <location>
        <begin position="357"/>
        <end position="376"/>
    </location>
</feature>
<gene>
    <name evidence="2" type="ORF">NCGR_LOCUS22222</name>
</gene>
<evidence type="ECO:0000313" key="2">
    <source>
        <dbReference type="EMBL" id="CAD6232571.1"/>
    </source>
</evidence>
<name>A0A811NWW6_9POAL</name>
<dbReference type="Proteomes" id="UP000604825">
    <property type="component" value="Unassembled WGS sequence"/>
</dbReference>
<dbReference type="OrthoDB" id="672329at2759"/>
<evidence type="ECO:0000313" key="3">
    <source>
        <dbReference type="Proteomes" id="UP000604825"/>
    </source>
</evidence>
<dbReference type="AlphaFoldDB" id="A0A811NWW6"/>
<protein>
    <submittedName>
        <fullName evidence="2">Uncharacterized protein</fullName>
    </submittedName>
</protein>
<reference evidence="2" key="1">
    <citation type="submission" date="2020-10" db="EMBL/GenBank/DDBJ databases">
        <authorList>
            <person name="Han B."/>
            <person name="Lu T."/>
            <person name="Zhao Q."/>
            <person name="Huang X."/>
            <person name="Zhao Y."/>
        </authorList>
    </citation>
    <scope>NUCLEOTIDE SEQUENCE</scope>
</reference>
<evidence type="ECO:0000256" key="1">
    <source>
        <dbReference type="SAM" id="MobiDB-lite"/>
    </source>
</evidence>
<proteinExistence type="predicted"/>
<sequence length="390" mass="42698">MAPGRGRKPSGTRVEAAGCPCGSAGLRLAPTTAGGVAYRTAPAWQRAAEASREQPIPAWEEEQHPQGWPMGRGAASPPCGDMELMGRSGISVFRLLGFTEAYNLIKFQPSNYSQMIFTEASITEYEHSRNEEIMKNNRELERLGIKILVPIVNNTSVKRKGEDHKVSRLLYTGQESGQGSEDCEDEELISKVANVAHTKNPTRSGNTSVRGTKASKRVVAPQEQDVPNRVTRQKTRDLALVSSPDPQQVINLGLPNTTPTHDVLVSGSDPSLQQDLVDITDEGKDEKYKDVEPTAFDLFKDFHCSKNKGFNEPIKKAIVDMETIMAELVQDEEQPKSVNHVVSQVVKSTTFLQVAGIQPNSNNSSKGGTSSKISASSRHRPDLCLLNIYT</sequence>
<organism evidence="2 3">
    <name type="scientific">Miscanthus lutarioriparius</name>
    <dbReference type="NCBI Taxonomy" id="422564"/>
    <lineage>
        <taxon>Eukaryota</taxon>
        <taxon>Viridiplantae</taxon>
        <taxon>Streptophyta</taxon>
        <taxon>Embryophyta</taxon>
        <taxon>Tracheophyta</taxon>
        <taxon>Spermatophyta</taxon>
        <taxon>Magnoliopsida</taxon>
        <taxon>Liliopsida</taxon>
        <taxon>Poales</taxon>
        <taxon>Poaceae</taxon>
        <taxon>PACMAD clade</taxon>
        <taxon>Panicoideae</taxon>
        <taxon>Andropogonodae</taxon>
        <taxon>Andropogoneae</taxon>
        <taxon>Saccharinae</taxon>
        <taxon>Miscanthus</taxon>
    </lineage>
</organism>